<dbReference type="Proteomes" id="UP000001593">
    <property type="component" value="Unassembled WGS sequence"/>
</dbReference>
<dbReference type="FunFam" id="3.40.50.12780:FF:000003">
    <property type="entry name" value="Long-chain-fatty-acid--CoA ligase FadD"/>
    <property type="match status" value="1"/>
</dbReference>
<dbReference type="InterPro" id="IPR045851">
    <property type="entry name" value="AMP-bd_C_sf"/>
</dbReference>
<feature type="transmembrane region" description="Helical" evidence="9">
    <location>
        <begin position="195"/>
        <end position="215"/>
    </location>
</feature>
<feature type="domain" description="AMP-dependent synthetase/ligase" evidence="10">
    <location>
        <begin position="29"/>
        <end position="394"/>
    </location>
</feature>
<dbReference type="FunFam" id="3.30.300.30:FF:000007">
    <property type="entry name" value="4-coumarate--CoA ligase 2"/>
    <property type="match status" value="1"/>
</dbReference>
<name>A7RPW4_NEMVE</name>
<dbReference type="KEGG" id="nve:5518504"/>
<dbReference type="PANTHER" id="PTHR24096">
    <property type="entry name" value="LONG-CHAIN-FATTY-ACID--COA LIGASE"/>
    <property type="match status" value="1"/>
</dbReference>
<dbReference type="GO" id="GO:0016405">
    <property type="term" value="F:CoA-ligase activity"/>
    <property type="evidence" value="ECO:0000318"/>
    <property type="project" value="GO_Central"/>
</dbReference>
<dbReference type="PROSITE" id="PS00455">
    <property type="entry name" value="AMP_BINDING"/>
    <property type="match status" value="1"/>
</dbReference>
<dbReference type="HOGENOM" id="CLU_000022_59_2_1"/>
<sequence length="542" mass="59693">MSVVRSKLPDIPIPDDVRSFPRFMLQKFAEYGDEKALIDSATGKSFTFSELCTLIRKCGSVLVRRGAQIGDTMAVILPNMIEYPVVCYGALSVGMRVTTLNPQYTVREMVPQLKDSQANYIITTPELIHQVNQAAAKCSCVRRVFVLADTPGHQTLYDQILNDDGSAFPSHVPVNWKQDVAYILYSSGTTGLPKGVLLTHYNLISAVVILNNFWAMTSEQTTEASKIIQVLIVPMFHVFGLAIMLGINIAIGVTMVCIRQFDPVSFLEAIQKYKVTNISVVPPLLIFLAKHPSVLKYDLSSVKSVGCGAAPLGEEMMDAFMSRFPNVESNQGYGLTEFCVALIGRKNLKKPASVGEVLPCSQVKVVDLKTGVAQPAGKQGEICIKGPLMMKGYLNNPEATANTIDHEGWLHTGDIGYYDDQEHFYIVGRVKELIKYKGFQVPPAELEDLLQSHPDIADAAVIGVPDEEAGELPKAFVVLKAGTLGTTPQDIIQFVSENISPQKRLRGGVEIVDSIPKTPSGKILRRQLREQEVEKRKMKHKL</sequence>
<dbReference type="Gene3D" id="3.40.50.12780">
    <property type="entry name" value="N-terminal domain of ligase-like"/>
    <property type="match status" value="1"/>
</dbReference>
<feature type="domain" description="AMP-binding enzyme C-terminal" evidence="11">
    <location>
        <begin position="445"/>
        <end position="522"/>
    </location>
</feature>
<gene>
    <name evidence="12" type="ORF">NEMVEDRAFT_v1g180632</name>
</gene>
<keyword evidence="13" id="KW-1185">Reference proteome</keyword>
<dbReference type="Pfam" id="PF13193">
    <property type="entry name" value="AMP-binding_C"/>
    <property type="match status" value="1"/>
</dbReference>
<dbReference type="PANTHER" id="PTHR24096:SF422">
    <property type="entry name" value="BCDNA.GH02901"/>
    <property type="match status" value="1"/>
</dbReference>
<dbReference type="STRING" id="45351.A7RPW4"/>
<dbReference type="OMA" id="RDPYTCG"/>
<dbReference type="AlphaFoldDB" id="A7RPW4"/>
<keyword evidence="6" id="KW-0455">Luminescence</keyword>
<dbReference type="EC" id="1.13.12.7" evidence="2"/>
<evidence type="ECO:0000259" key="10">
    <source>
        <dbReference type="Pfam" id="PF00501"/>
    </source>
</evidence>
<dbReference type="GO" id="GO:0008218">
    <property type="term" value="P:bioluminescence"/>
    <property type="evidence" value="ECO:0007669"/>
    <property type="project" value="UniProtKB-KW"/>
</dbReference>
<dbReference type="PhylomeDB" id="A7RPW4"/>
<dbReference type="InterPro" id="IPR020845">
    <property type="entry name" value="AMP-binding_CS"/>
</dbReference>
<dbReference type="SUPFAM" id="SSF56801">
    <property type="entry name" value="Acetyl-CoA synthetase-like"/>
    <property type="match status" value="1"/>
</dbReference>
<reference evidence="12 13" key="1">
    <citation type="journal article" date="2007" name="Science">
        <title>Sea anemone genome reveals ancestral eumetazoan gene repertoire and genomic organization.</title>
        <authorList>
            <person name="Putnam N.H."/>
            <person name="Srivastava M."/>
            <person name="Hellsten U."/>
            <person name="Dirks B."/>
            <person name="Chapman J."/>
            <person name="Salamov A."/>
            <person name="Terry A."/>
            <person name="Shapiro H."/>
            <person name="Lindquist E."/>
            <person name="Kapitonov V.V."/>
            <person name="Jurka J."/>
            <person name="Genikhovich G."/>
            <person name="Grigoriev I.V."/>
            <person name="Lucas S.M."/>
            <person name="Steele R.E."/>
            <person name="Finnerty J.R."/>
            <person name="Technau U."/>
            <person name="Martindale M.Q."/>
            <person name="Rokhsar D.S."/>
        </authorList>
    </citation>
    <scope>NUCLEOTIDE SEQUENCE [LARGE SCALE GENOMIC DNA]</scope>
    <source>
        <strain evidence="13">CH2 X CH6</strain>
    </source>
</reference>
<evidence type="ECO:0000256" key="9">
    <source>
        <dbReference type="SAM" id="Phobius"/>
    </source>
</evidence>
<evidence type="ECO:0000256" key="7">
    <source>
        <dbReference type="ARBA" id="ARBA00023262"/>
    </source>
</evidence>
<protein>
    <recommendedName>
        <fullName evidence="3">Luciferin 4-monooxygenase</fullName>
        <ecNumber evidence="2">1.13.12.7</ecNumber>
    </recommendedName>
</protein>
<dbReference type="OrthoDB" id="10253869at2759"/>
<dbReference type="EMBL" id="DS469527">
    <property type="protein sequence ID" value="EDO46392.1"/>
    <property type="molecule type" value="Genomic_DNA"/>
</dbReference>
<proteinExistence type="inferred from homology"/>
<dbReference type="Pfam" id="PF00501">
    <property type="entry name" value="AMP-binding"/>
    <property type="match status" value="1"/>
</dbReference>
<evidence type="ECO:0000256" key="6">
    <source>
        <dbReference type="ARBA" id="ARBA00023223"/>
    </source>
</evidence>
<keyword evidence="7" id="KW-0599">Photoprotein</keyword>
<evidence type="ECO:0000256" key="5">
    <source>
        <dbReference type="ARBA" id="ARBA00022840"/>
    </source>
</evidence>
<evidence type="ECO:0000313" key="12">
    <source>
        <dbReference type="EMBL" id="EDO46392.1"/>
    </source>
</evidence>
<evidence type="ECO:0000256" key="8">
    <source>
        <dbReference type="ARBA" id="ARBA00048497"/>
    </source>
</evidence>
<dbReference type="GO" id="GO:0005524">
    <property type="term" value="F:ATP binding"/>
    <property type="evidence" value="ECO:0007669"/>
    <property type="project" value="UniProtKB-KW"/>
</dbReference>
<keyword evidence="9" id="KW-1133">Transmembrane helix</keyword>
<feature type="transmembrane region" description="Helical" evidence="9">
    <location>
        <begin position="227"/>
        <end position="251"/>
    </location>
</feature>
<dbReference type="InterPro" id="IPR000873">
    <property type="entry name" value="AMP-dep_synth/lig_dom"/>
</dbReference>
<comment type="catalytic activity">
    <reaction evidence="8">
        <text>firefly D-luciferin + ATP + O2 = firefly oxyluciferin + hnu + AMP + CO2 + diphosphate</text>
        <dbReference type="Rhea" id="RHEA:10732"/>
        <dbReference type="ChEBI" id="CHEBI:15379"/>
        <dbReference type="ChEBI" id="CHEBI:16526"/>
        <dbReference type="ChEBI" id="CHEBI:16792"/>
        <dbReference type="ChEBI" id="CHEBI:30212"/>
        <dbReference type="ChEBI" id="CHEBI:30616"/>
        <dbReference type="ChEBI" id="CHEBI:33019"/>
        <dbReference type="ChEBI" id="CHEBI:58038"/>
        <dbReference type="ChEBI" id="CHEBI:456215"/>
        <dbReference type="EC" id="1.13.12.7"/>
    </reaction>
</comment>
<dbReference type="InterPro" id="IPR042099">
    <property type="entry name" value="ANL_N_sf"/>
</dbReference>
<evidence type="ECO:0000256" key="4">
    <source>
        <dbReference type="ARBA" id="ARBA00022741"/>
    </source>
</evidence>
<evidence type="ECO:0000313" key="13">
    <source>
        <dbReference type="Proteomes" id="UP000001593"/>
    </source>
</evidence>
<evidence type="ECO:0000256" key="3">
    <source>
        <dbReference type="ARBA" id="ARBA00019043"/>
    </source>
</evidence>
<organism evidence="12 13">
    <name type="scientific">Nematostella vectensis</name>
    <name type="common">Starlet sea anemone</name>
    <dbReference type="NCBI Taxonomy" id="45351"/>
    <lineage>
        <taxon>Eukaryota</taxon>
        <taxon>Metazoa</taxon>
        <taxon>Cnidaria</taxon>
        <taxon>Anthozoa</taxon>
        <taxon>Hexacorallia</taxon>
        <taxon>Actiniaria</taxon>
        <taxon>Edwardsiidae</taxon>
        <taxon>Nematostella</taxon>
    </lineage>
</organism>
<accession>A7RPW4</accession>
<keyword evidence="9" id="KW-0812">Transmembrane</keyword>
<keyword evidence="4" id="KW-0547">Nucleotide-binding</keyword>
<keyword evidence="9" id="KW-0472">Membrane</keyword>
<comment type="similarity">
    <text evidence="1">Belongs to the ATP-dependent AMP-binding enzyme family.</text>
</comment>
<dbReference type="eggNOG" id="KOG1176">
    <property type="taxonomic scope" value="Eukaryota"/>
</dbReference>
<evidence type="ECO:0000256" key="1">
    <source>
        <dbReference type="ARBA" id="ARBA00006432"/>
    </source>
</evidence>
<evidence type="ECO:0000256" key="2">
    <source>
        <dbReference type="ARBA" id="ARBA00012532"/>
    </source>
</evidence>
<dbReference type="InterPro" id="IPR025110">
    <property type="entry name" value="AMP-bd_C"/>
</dbReference>
<dbReference type="InParanoid" id="A7RPW4"/>
<dbReference type="Gene3D" id="3.30.300.30">
    <property type="match status" value="1"/>
</dbReference>
<keyword evidence="5" id="KW-0067">ATP-binding</keyword>
<evidence type="ECO:0000259" key="11">
    <source>
        <dbReference type="Pfam" id="PF13193"/>
    </source>
</evidence>